<comment type="caution">
    <text evidence="1">The sequence shown here is derived from an EMBL/GenBank/DDBJ whole genome shotgun (WGS) entry which is preliminary data.</text>
</comment>
<dbReference type="EMBL" id="CAJNNV010031340">
    <property type="protein sequence ID" value="CAE8635735.1"/>
    <property type="molecule type" value="Genomic_DNA"/>
</dbReference>
<dbReference type="InterPro" id="IPR003961">
    <property type="entry name" value="FN3_dom"/>
</dbReference>
<dbReference type="CDD" id="cd00063">
    <property type="entry name" value="FN3"/>
    <property type="match status" value="1"/>
</dbReference>
<evidence type="ECO:0008006" key="3">
    <source>
        <dbReference type="Google" id="ProtNLM"/>
    </source>
</evidence>
<dbReference type="OrthoDB" id="433597at2759"/>
<accession>A0A813HCX4</accession>
<dbReference type="InterPro" id="IPR036116">
    <property type="entry name" value="FN3_sf"/>
</dbReference>
<evidence type="ECO:0000313" key="1">
    <source>
        <dbReference type="EMBL" id="CAE8635735.1"/>
    </source>
</evidence>
<evidence type="ECO:0000313" key="2">
    <source>
        <dbReference type="Proteomes" id="UP000654075"/>
    </source>
</evidence>
<keyword evidence="2" id="KW-1185">Reference proteome</keyword>
<gene>
    <name evidence="1" type="ORF">PGLA1383_LOCUS51311</name>
</gene>
<dbReference type="SUPFAM" id="SSF49265">
    <property type="entry name" value="Fibronectin type III"/>
    <property type="match status" value="1"/>
</dbReference>
<proteinExistence type="predicted"/>
<organism evidence="1 2">
    <name type="scientific">Polarella glacialis</name>
    <name type="common">Dinoflagellate</name>
    <dbReference type="NCBI Taxonomy" id="89957"/>
    <lineage>
        <taxon>Eukaryota</taxon>
        <taxon>Sar</taxon>
        <taxon>Alveolata</taxon>
        <taxon>Dinophyceae</taxon>
        <taxon>Suessiales</taxon>
        <taxon>Suessiaceae</taxon>
        <taxon>Polarella</taxon>
    </lineage>
</organism>
<sequence>MEPRTLVPIPTLPPLDFAVSEEDQTSFRLDWTPQVSNDCLFRNWTIEVQLDTHCISGSGYTTCTPVLNQNWTIVPSCTLTTRTEVNCKAYNLQSYSFYAVRIKEGCSDATAESAYLRWFKLRAPTPPLGRRFGLHTRDSARELDLAWPKNASLHTGTSELGWYGPVLAENDTNVTFGETEQCIDVRAQSAWTVQELVATIPARAFDPTNVPIPVPECSLPERNATDCQIVGLHSFTLYDIRIREQCVHDTADSPYALTDALQTSLGTVVYIGTSPVINSKTYDFGATVLNSCQYKTKCCADEFAACYHGSKMDLLRTDMVNAGWGQDLYLSCVAETVPEEQKKRLTARPPSTFRAAVRLATSLTMEWLPYGSGGYLSDCYCSVWDIYLRRRGTEEWLLSPDCNTMPFERSTCTLNYLEENWLVPNTWYEIRLRQSCTSERLNSPWKTIEATTLPGCDFQQHSGKDDFFLCKDGFLANMFVGDTFGADGTGCWQHGGRAQCPKKRPWMCESTGSCARIKNPTAQEIKKYVITDHCCNPESCDIVPFGGGDRKCIVRPNAPVNLIITSPSTDSLFVDWD</sequence>
<protein>
    <recommendedName>
        <fullName evidence="3">Fibronectin type-III domain-containing protein</fullName>
    </recommendedName>
</protein>
<dbReference type="Proteomes" id="UP000654075">
    <property type="component" value="Unassembled WGS sequence"/>
</dbReference>
<feature type="non-terminal residue" evidence="1">
    <location>
        <position position="1"/>
    </location>
</feature>
<name>A0A813HCX4_POLGL</name>
<dbReference type="AlphaFoldDB" id="A0A813HCX4"/>
<reference evidence="1" key="1">
    <citation type="submission" date="2021-02" db="EMBL/GenBank/DDBJ databases">
        <authorList>
            <person name="Dougan E. K."/>
            <person name="Rhodes N."/>
            <person name="Thang M."/>
            <person name="Chan C."/>
        </authorList>
    </citation>
    <scope>NUCLEOTIDE SEQUENCE</scope>
</reference>